<proteinExistence type="predicted"/>
<reference evidence="6" key="1">
    <citation type="submission" date="2023-06" db="EMBL/GenBank/DDBJ databases">
        <title>Genomic analysis of the entomopathogenic nematode Steinernema hermaphroditum.</title>
        <authorList>
            <person name="Schwarz E.M."/>
            <person name="Heppert J.K."/>
            <person name="Baniya A."/>
            <person name="Schwartz H.T."/>
            <person name="Tan C.-H."/>
            <person name="Antoshechkin I."/>
            <person name="Sternberg P.W."/>
            <person name="Goodrich-Blair H."/>
            <person name="Dillman A.R."/>
        </authorList>
    </citation>
    <scope>NUCLEOTIDE SEQUENCE</scope>
    <source>
        <strain evidence="6">PS9179</strain>
        <tissue evidence="6">Whole animal</tissue>
    </source>
</reference>
<comment type="caution">
    <text evidence="6">The sequence shown here is derived from an EMBL/GenBank/DDBJ whole genome shotgun (WGS) entry which is preliminary data.</text>
</comment>
<dbReference type="Gene3D" id="1.10.1450.10">
    <property type="entry name" value="Tetraspanin"/>
    <property type="match status" value="1"/>
</dbReference>
<dbReference type="SUPFAM" id="SSF48652">
    <property type="entry name" value="Tetraspanin"/>
    <property type="match status" value="1"/>
</dbReference>
<organism evidence="6 7">
    <name type="scientific">Steinernema hermaphroditum</name>
    <dbReference type="NCBI Taxonomy" id="289476"/>
    <lineage>
        <taxon>Eukaryota</taxon>
        <taxon>Metazoa</taxon>
        <taxon>Ecdysozoa</taxon>
        <taxon>Nematoda</taxon>
        <taxon>Chromadorea</taxon>
        <taxon>Rhabditida</taxon>
        <taxon>Tylenchina</taxon>
        <taxon>Panagrolaimomorpha</taxon>
        <taxon>Strongyloidoidea</taxon>
        <taxon>Steinernematidae</taxon>
        <taxon>Steinernema</taxon>
    </lineage>
</organism>
<evidence type="ECO:0000256" key="4">
    <source>
        <dbReference type="ARBA" id="ARBA00023136"/>
    </source>
</evidence>
<keyword evidence="4 5" id="KW-0472">Membrane</keyword>
<keyword evidence="2 5" id="KW-0812">Transmembrane</keyword>
<dbReference type="InterPro" id="IPR008952">
    <property type="entry name" value="Tetraspanin_EC2_sf"/>
</dbReference>
<gene>
    <name evidence="6" type="ORF">QR680_009828</name>
</gene>
<dbReference type="EMBL" id="JAUCMV010000001">
    <property type="protein sequence ID" value="KAK0426655.1"/>
    <property type="molecule type" value="Genomic_DNA"/>
</dbReference>
<evidence type="ECO:0000256" key="2">
    <source>
        <dbReference type="ARBA" id="ARBA00022692"/>
    </source>
</evidence>
<dbReference type="Pfam" id="PF00335">
    <property type="entry name" value="Tetraspanin"/>
    <property type="match status" value="1"/>
</dbReference>
<evidence type="ECO:0000256" key="5">
    <source>
        <dbReference type="SAM" id="Phobius"/>
    </source>
</evidence>
<feature type="transmembrane region" description="Helical" evidence="5">
    <location>
        <begin position="134"/>
        <end position="159"/>
    </location>
</feature>
<evidence type="ECO:0000256" key="3">
    <source>
        <dbReference type="ARBA" id="ARBA00022989"/>
    </source>
</evidence>
<keyword evidence="3 5" id="KW-1133">Transmembrane helix</keyword>
<feature type="transmembrane region" description="Helical" evidence="5">
    <location>
        <begin position="315"/>
        <end position="335"/>
    </location>
</feature>
<evidence type="ECO:0008006" key="8">
    <source>
        <dbReference type="Google" id="ProtNLM"/>
    </source>
</evidence>
<name>A0AA39ILS7_9BILA</name>
<feature type="transmembrane region" description="Helical" evidence="5">
    <location>
        <begin position="38"/>
        <end position="69"/>
    </location>
</feature>
<evidence type="ECO:0000313" key="7">
    <source>
        <dbReference type="Proteomes" id="UP001175271"/>
    </source>
</evidence>
<feature type="transmembrane region" description="Helical" evidence="5">
    <location>
        <begin position="103"/>
        <end position="122"/>
    </location>
</feature>
<dbReference type="Proteomes" id="UP001175271">
    <property type="component" value="Unassembled WGS sequence"/>
</dbReference>
<dbReference type="InterPro" id="IPR018499">
    <property type="entry name" value="Tetraspanin/Peripherin"/>
</dbReference>
<accession>A0AA39ILS7</accession>
<comment type="subcellular location">
    <subcellularLocation>
        <location evidence="1">Membrane</location>
        <topology evidence="1">Multi-pass membrane protein</topology>
    </subcellularLocation>
</comment>
<keyword evidence="7" id="KW-1185">Reference proteome</keyword>
<evidence type="ECO:0000313" key="6">
    <source>
        <dbReference type="EMBL" id="KAK0426655.1"/>
    </source>
</evidence>
<dbReference type="AlphaFoldDB" id="A0AA39ILS7"/>
<protein>
    <recommendedName>
        <fullName evidence="8">Tetraspanin</fullName>
    </recommendedName>
</protein>
<dbReference type="GO" id="GO:0016020">
    <property type="term" value="C:membrane"/>
    <property type="evidence" value="ECO:0007669"/>
    <property type="project" value="UniProtKB-SubCell"/>
</dbReference>
<sequence>MGAERTFDESSINRAAQAAIAHLRRPTRRITRIEKLKVISLPIHSILFMTLTELMIVSSLLTVALYVFLDVPRVIKDFMEAEQLAKNDPNFHLLNGAVSHAKLFQFMPLFACGIASFAVILVKLVYSFFRGASLGLLVLFNAAVVIITTMVIVGSILIYNDVRTYPEDAYGFVTSYSNVLLYTAEKLHGMYPERIDERMKSVHSNLKCCGFHSPTDYFRAPLYIPMRKPPQELGDFRFLLPEFESWKSGAEKATWTNGSIPIAPKSCCPYEKRSDAHCNYIHVEKNGGKYVITKRASIFDTGCITRLAVTLELEALLVLIASVLLVLVTLGDTAFHCNQHLKISAKLDQYAKND</sequence>
<evidence type="ECO:0000256" key="1">
    <source>
        <dbReference type="ARBA" id="ARBA00004141"/>
    </source>
</evidence>